<protein>
    <submittedName>
        <fullName evidence="1">Uncharacterized protein</fullName>
    </submittedName>
</protein>
<proteinExistence type="predicted"/>
<accession>A0A0E9UFD2</accession>
<reference evidence="1" key="1">
    <citation type="submission" date="2014-11" db="EMBL/GenBank/DDBJ databases">
        <authorList>
            <person name="Amaro Gonzalez C."/>
        </authorList>
    </citation>
    <scope>NUCLEOTIDE SEQUENCE</scope>
</reference>
<sequence>MCQRNEAPNENVWQKLYIQYNTILIPTTGLCE</sequence>
<dbReference type="EMBL" id="GBXM01044046">
    <property type="protein sequence ID" value="JAH64531.1"/>
    <property type="molecule type" value="Transcribed_RNA"/>
</dbReference>
<organism evidence="1">
    <name type="scientific">Anguilla anguilla</name>
    <name type="common">European freshwater eel</name>
    <name type="synonym">Muraena anguilla</name>
    <dbReference type="NCBI Taxonomy" id="7936"/>
    <lineage>
        <taxon>Eukaryota</taxon>
        <taxon>Metazoa</taxon>
        <taxon>Chordata</taxon>
        <taxon>Craniata</taxon>
        <taxon>Vertebrata</taxon>
        <taxon>Euteleostomi</taxon>
        <taxon>Actinopterygii</taxon>
        <taxon>Neopterygii</taxon>
        <taxon>Teleostei</taxon>
        <taxon>Anguilliformes</taxon>
        <taxon>Anguillidae</taxon>
        <taxon>Anguilla</taxon>
    </lineage>
</organism>
<dbReference type="AlphaFoldDB" id="A0A0E9UFD2"/>
<name>A0A0E9UFD2_ANGAN</name>
<evidence type="ECO:0000313" key="1">
    <source>
        <dbReference type="EMBL" id="JAH64531.1"/>
    </source>
</evidence>
<reference evidence="1" key="2">
    <citation type="journal article" date="2015" name="Fish Shellfish Immunol.">
        <title>Early steps in the European eel (Anguilla anguilla)-Vibrio vulnificus interaction in the gills: Role of the RtxA13 toxin.</title>
        <authorList>
            <person name="Callol A."/>
            <person name="Pajuelo D."/>
            <person name="Ebbesson L."/>
            <person name="Teles M."/>
            <person name="MacKenzie S."/>
            <person name="Amaro C."/>
        </authorList>
    </citation>
    <scope>NUCLEOTIDE SEQUENCE</scope>
</reference>